<evidence type="ECO:0000313" key="19">
    <source>
        <dbReference type="Proteomes" id="UP001055104"/>
    </source>
</evidence>
<comment type="similarity">
    <text evidence="8 9">Belongs to the TonB-dependent receptor family.</text>
</comment>
<dbReference type="EMBL" id="SLTX01000001">
    <property type="protein sequence ID" value="TDB06048.1"/>
    <property type="molecule type" value="Genomic_DNA"/>
</dbReference>
<evidence type="ECO:0000256" key="3">
    <source>
        <dbReference type="ARBA" id="ARBA00022452"/>
    </source>
</evidence>
<dbReference type="Proteomes" id="UP000294834">
    <property type="component" value="Unassembled WGS sequence"/>
</dbReference>
<dbReference type="GO" id="GO:0009279">
    <property type="term" value="C:cell outer membrane"/>
    <property type="evidence" value="ECO:0007669"/>
    <property type="project" value="UniProtKB-SubCell"/>
</dbReference>
<dbReference type="InterPro" id="IPR036942">
    <property type="entry name" value="Beta-barrel_TonB_sf"/>
</dbReference>
<evidence type="ECO:0000313" key="14">
    <source>
        <dbReference type="EMBL" id="RGV78015.1"/>
    </source>
</evidence>
<dbReference type="KEGG" id="bdh:GV66_04515"/>
<keyword evidence="13" id="KW-0675">Receptor</keyword>
<dbReference type="InterPro" id="IPR012910">
    <property type="entry name" value="Plug_dom"/>
</dbReference>
<dbReference type="SUPFAM" id="SSF56935">
    <property type="entry name" value="Porins"/>
    <property type="match status" value="1"/>
</dbReference>
<evidence type="ECO:0000313" key="13">
    <source>
        <dbReference type="EMBL" id="GKH80766.1"/>
    </source>
</evidence>
<keyword evidence="4 8" id="KW-0812">Transmembrane</keyword>
<evidence type="ECO:0000256" key="8">
    <source>
        <dbReference type="PROSITE-ProRule" id="PRU01360"/>
    </source>
</evidence>
<dbReference type="EMBL" id="BQOB01000001">
    <property type="protein sequence ID" value="GKH80766.1"/>
    <property type="molecule type" value="Genomic_DNA"/>
</dbReference>
<organism evidence="13 19">
    <name type="scientific">Phocaeicola dorei</name>
    <dbReference type="NCBI Taxonomy" id="357276"/>
    <lineage>
        <taxon>Bacteria</taxon>
        <taxon>Pseudomonadati</taxon>
        <taxon>Bacteroidota</taxon>
        <taxon>Bacteroidia</taxon>
        <taxon>Bacteroidales</taxon>
        <taxon>Bacteroidaceae</taxon>
        <taxon>Phocaeicola</taxon>
    </lineage>
</organism>
<evidence type="ECO:0000256" key="10">
    <source>
        <dbReference type="SAM" id="SignalP"/>
    </source>
</evidence>
<name>A0A076IYP1_9BACT</name>
<dbReference type="KEGG" id="bdo:EL88_01180"/>
<dbReference type="Pfam" id="PF07715">
    <property type="entry name" value="Plug"/>
    <property type="match status" value="1"/>
</dbReference>
<dbReference type="SUPFAM" id="SSF49464">
    <property type="entry name" value="Carboxypeptidase regulatory domain-like"/>
    <property type="match status" value="1"/>
</dbReference>
<feature type="domain" description="TonB-dependent receptor-like beta-barrel" evidence="11">
    <location>
        <begin position="495"/>
        <end position="836"/>
    </location>
</feature>
<dbReference type="eggNOG" id="COG4771">
    <property type="taxonomic scope" value="Bacteria"/>
</dbReference>
<dbReference type="RefSeq" id="WP_007841979.1">
    <property type="nucleotide sequence ID" value="NZ_BQOA01000001.1"/>
</dbReference>
<feature type="signal peptide" evidence="10">
    <location>
        <begin position="1"/>
        <end position="25"/>
    </location>
</feature>
<feature type="chain" id="PRO_5014216655" evidence="10">
    <location>
        <begin position="26"/>
        <end position="1026"/>
    </location>
</feature>
<evidence type="ECO:0000313" key="15">
    <source>
        <dbReference type="EMBL" id="TDB06048.1"/>
    </source>
</evidence>
<dbReference type="InterPro" id="IPR037066">
    <property type="entry name" value="Plug_dom_sf"/>
</dbReference>
<reference evidence="14 17" key="1">
    <citation type="submission" date="2018-08" db="EMBL/GenBank/DDBJ databases">
        <title>A genome reference for cultivated species of the human gut microbiota.</title>
        <authorList>
            <person name="Zou Y."/>
            <person name="Xue W."/>
            <person name="Luo G."/>
        </authorList>
    </citation>
    <scope>NUCLEOTIDE SEQUENCE [LARGE SCALE GENOMIC DNA]</scope>
    <source>
        <strain evidence="14 17">AF14-1AC</strain>
    </source>
</reference>
<keyword evidence="6 8" id="KW-0472">Membrane</keyword>
<dbReference type="NCBIfam" id="TIGR04057">
    <property type="entry name" value="SusC_RagA_signa"/>
    <property type="match status" value="1"/>
</dbReference>
<dbReference type="InterPro" id="IPR023997">
    <property type="entry name" value="TonB-dep_OMP_SusC/RagA_CS"/>
</dbReference>
<dbReference type="InterPro" id="IPR000531">
    <property type="entry name" value="Beta-barrel_TonB"/>
</dbReference>
<dbReference type="AlphaFoldDB" id="A0A076IYP1"/>
<dbReference type="Proteomes" id="UP001055104">
    <property type="component" value="Unassembled WGS sequence"/>
</dbReference>
<dbReference type="InterPro" id="IPR023996">
    <property type="entry name" value="TonB-dep_OMP_SusC/RagA"/>
</dbReference>
<dbReference type="PROSITE" id="PS52016">
    <property type="entry name" value="TONB_DEPENDENT_REC_3"/>
    <property type="match status" value="1"/>
</dbReference>
<dbReference type="InterPro" id="IPR008969">
    <property type="entry name" value="CarboxyPept-like_regulatory"/>
</dbReference>
<protein>
    <submittedName>
        <fullName evidence="13 14">TonB-dependent receptor</fullName>
    </submittedName>
</protein>
<feature type="domain" description="TonB-dependent receptor plug" evidence="12">
    <location>
        <begin position="116"/>
        <end position="231"/>
    </location>
</feature>
<evidence type="ECO:0000313" key="17">
    <source>
        <dbReference type="Proteomes" id="UP000283678"/>
    </source>
</evidence>
<reference evidence="15 18" key="2">
    <citation type="journal article" date="2019" name="Nat. Microbiol.">
        <title>Genomic variation and strain-specific functional adaptation in the human gut microbiome during early life.</title>
        <authorList>
            <person name="Vatanen T."/>
            <person name="Plichta D.R."/>
            <person name="Somani J."/>
            <person name="Munch P.C."/>
            <person name="Arthur T.D."/>
            <person name="Hall A.B."/>
            <person name="Rudolf S."/>
            <person name="Oakeley E.J."/>
            <person name="Ke X."/>
            <person name="Young R.A."/>
            <person name="Haiser H.J."/>
            <person name="Kolde R."/>
            <person name="Yassour M."/>
            <person name="Luopajarvi K."/>
            <person name="Siljander H."/>
            <person name="Virtanen S.M."/>
            <person name="Ilonen J."/>
            <person name="Uibo R."/>
            <person name="Tillmann V."/>
            <person name="Mokurov S."/>
            <person name="Dorshakova N."/>
            <person name="Porter J.A."/>
            <person name="McHardy A.C."/>
            <person name="Lahdesmaki H."/>
            <person name="Vlamakis H."/>
            <person name="Huttenhower C."/>
            <person name="Knip M."/>
            <person name="Xavier R.J."/>
        </authorList>
    </citation>
    <scope>NUCLEOTIDE SEQUENCE [LARGE SCALE GENOMIC DNA]</scope>
    <source>
        <strain evidence="15 18">RJX1052</strain>
    </source>
</reference>
<keyword evidence="5 9" id="KW-0798">TonB box</keyword>
<evidence type="ECO:0000256" key="4">
    <source>
        <dbReference type="ARBA" id="ARBA00022692"/>
    </source>
</evidence>
<dbReference type="EMBL" id="CP126056">
    <property type="protein sequence ID" value="WHX10546.1"/>
    <property type="molecule type" value="Genomic_DNA"/>
</dbReference>
<keyword evidence="7 8" id="KW-0998">Cell outer membrane</keyword>
<keyword evidence="3 8" id="KW-1134">Transmembrane beta strand</keyword>
<evidence type="ECO:0000259" key="11">
    <source>
        <dbReference type="Pfam" id="PF00593"/>
    </source>
</evidence>
<dbReference type="Proteomes" id="UP001177934">
    <property type="component" value="Chromosome"/>
</dbReference>
<dbReference type="Gene3D" id="2.40.170.20">
    <property type="entry name" value="TonB-dependent receptor, beta-barrel domain"/>
    <property type="match status" value="1"/>
</dbReference>
<comment type="subcellular location">
    <subcellularLocation>
        <location evidence="1 8">Cell outer membrane</location>
        <topology evidence="1 8">Multi-pass membrane protein</topology>
    </subcellularLocation>
</comment>
<keyword evidence="10" id="KW-0732">Signal</keyword>
<keyword evidence="2 8" id="KW-0813">Transport</keyword>
<evidence type="ECO:0000313" key="16">
    <source>
        <dbReference type="EMBL" id="WHX10546.1"/>
    </source>
</evidence>
<dbReference type="Proteomes" id="UP000283678">
    <property type="component" value="Unassembled WGS sequence"/>
</dbReference>
<evidence type="ECO:0000259" key="12">
    <source>
        <dbReference type="Pfam" id="PF07715"/>
    </source>
</evidence>
<gene>
    <name evidence="13" type="primary">susC</name>
    <name evidence="13" type="ORF">CE91St7_16500</name>
    <name evidence="14" type="ORF">DWW04_08845</name>
    <name evidence="15" type="ORF">E1J06_00690</name>
    <name evidence="16" type="ORF">QNN11_03320</name>
</gene>
<proteinExistence type="inferred from homology"/>
<reference evidence="13" key="3">
    <citation type="submission" date="2022-01" db="EMBL/GenBank/DDBJ databases">
        <title>Novel bile acid biosynthetic pathways are enriched in the microbiome of centenarians.</title>
        <authorList>
            <person name="Sato Y."/>
            <person name="Atarashi K."/>
            <person name="Plichta R.D."/>
            <person name="Arai Y."/>
            <person name="Sasajima S."/>
            <person name="Kearney M.S."/>
            <person name="Suda W."/>
            <person name="Takeshita K."/>
            <person name="Sasaki T."/>
            <person name="Okamoto S."/>
            <person name="Skelly N.A."/>
            <person name="Okamura Y."/>
            <person name="Vlamakis H."/>
            <person name="Li Y."/>
            <person name="Tanoue T."/>
            <person name="Takei H."/>
            <person name="Nittono H."/>
            <person name="Narushima S."/>
            <person name="Irie J."/>
            <person name="Itoh H."/>
            <person name="Moriya K."/>
            <person name="Sugiura Y."/>
            <person name="Suematsu M."/>
            <person name="Moritoki N."/>
            <person name="Shibata S."/>
            <person name="Littman R.D."/>
            <person name="Fischbach A.M."/>
            <person name="Uwamino Y."/>
            <person name="Inoue T."/>
            <person name="Honda A."/>
            <person name="Hattori M."/>
            <person name="Murai T."/>
            <person name="Xavier J.R."/>
            <person name="Hirose N."/>
            <person name="Honda K."/>
        </authorList>
    </citation>
    <scope>NUCLEOTIDE SEQUENCE</scope>
    <source>
        <strain evidence="13">CE91-St7</strain>
    </source>
</reference>
<dbReference type="NCBIfam" id="TIGR04056">
    <property type="entry name" value="OMP_RagA_SusC"/>
    <property type="match status" value="1"/>
</dbReference>
<evidence type="ECO:0000256" key="9">
    <source>
        <dbReference type="RuleBase" id="RU003357"/>
    </source>
</evidence>
<dbReference type="Pfam" id="PF13715">
    <property type="entry name" value="CarbopepD_reg_2"/>
    <property type="match status" value="1"/>
</dbReference>
<evidence type="ECO:0000256" key="2">
    <source>
        <dbReference type="ARBA" id="ARBA00022448"/>
    </source>
</evidence>
<dbReference type="Pfam" id="PF00593">
    <property type="entry name" value="TonB_dep_Rec_b-barrel"/>
    <property type="match status" value="1"/>
</dbReference>
<reference evidence="16" key="4">
    <citation type="journal article" date="2023" name="Nat. Commun.">
        <title>Identification of a novel Human Milk Oligosaccharides utilization cluster in the infant gut commensal Bacteroides dorei.</title>
        <authorList>
            <person name="Kijner S."/>
            <person name="Ennis D."/>
            <person name="Shmorak S."/>
            <person name="Florentin A."/>
            <person name="Yassour M."/>
        </authorList>
    </citation>
    <scope>NUCLEOTIDE SEQUENCE</scope>
    <source>
        <strain evidence="16">2</strain>
    </source>
</reference>
<dbReference type="InterPro" id="IPR039426">
    <property type="entry name" value="TonB-dep_rcpt-like"/>
</dbReference>
<dbReference type="EMBL" id="QRZL01000007">
    <property type="protein sequence ID" value="RGV78015.1"/>
    <property type="molecule type" value="Genomic_DNA"/>
</dbReference>
<evidence type="ECO:0000313" key="18">
    <source>
        <dbReference type="Proteomes" id="UP000294834"/>
    </source>
</evidence>
<accession>A0A076IYP1</accession>
<dbReference type="FunFam" id="2.60.40.1120:FF:000003">
    <property type="entry name" value="Outer membrane protein Omp121"/>
    <property type="match status" value="1"/>
</dbReference>
<evidence type="ECO:0000256" key="5">
    <source>
        <dbReference type="ARBA" id="ARBA00023077"/>
    </source>
</evidence>
<dbReference type="Gene3D" id="2.60.40.1120">
    <property type="entry name" value="Carboxypeptidase-like, regulatory domain"/>
    <property type="match status" value="1"/>
</dbReference>
<sequence length="1026" mass="113475">MKRNLMFKILLTLIVGCFLSIDAFAQQMTVKGLVKDTTGEPIIGANVVVKGTTNGTITDFDGNFLLNANKGDIIVISFIGYLTQELPAATSLNVILKDDTETLEEVVVIGYGVAKKNDLTGSVTAMKPDGKNKGLVINAQDMISGKIAGVNVTSNDGAPGSGAQIRIRGGSSLNASNDPLIVIDGMAMDNEGVKGLSNKLAMINPQDIESFNVLKDASATAIYGSRGSNGVIIITTKKGRKGQKPSVSYSGSVTLSQKKGTVDVLDSNQYRQLITDLYGENSDAYRAMGTANTDWQDLIYRTALSHDHNITVSGAVKDLPYRVSVGFTNQEGILKNSDFKRVTAALNLNPSFFDDHLTMNLNAKGMYARSAYADGGAVGAAVKMDPTQDPYNFTSEYHKAQFGNALDQTLQNYGGFFQWSSAASLGDSTWPFIYNSTAECANPLAMLAFNTEVAHSRAFVGSADIDYKVHGLEDLRLHLSLGADVSKGRQAQNKSTASPSAMYYGSVGGESILKRNLSLNAYAQYYKDFNDNHHFDIMGGYEWQHFWKSTNSDYVGRYPMTNDDPTLAGTERPHTPYQYKTDSYLVSFFGRANYILMNRYYLTATVRDDGTSRFKDHWAWFPSVALAWKAKEENFLKDISWISDLKLRLGWGMTGQQAGEKINNYNWIPTYSVSTGTNGFYPLIGNGTLYRPDNYTPDLKWETTTTYNIGVDFGIMDQRLTASIDAYYRKTEDLLNYAPLASMAGYRNQAWQNIGSLENKGIEFALDWKPIVNNDLIWTINYNLTYNKNEITDLSGVSDSGAPVANTDIKVGQGSGFYLQYNQVGYPANSFYVYQQVYDPQGNPIENAVVDRDGDGKITENDKYLYKNAAPDVTMGLSSRLEYKNWDFGFSLRASLGNYVYDGINAGWSNMNPGEVWSNSLNYLSNRPVDAVARNWQTYEITAKASDYWVRNASFLKCDNITLGYSFSNLFKNGSYRGLNGRVYGTVSNVFTISNYDGIDPEINNGFDNNLYPRPISFIIGLNLNF</sequence>
<evidence type="ECO:0000256" key="7">
    <source>
        <dbReference type="ARBA" id="ARBA00023237"/>
    </source>
</evidence>
<evidence type="ECO:0000256" key="1">
    <source>
        <dbReference type="ARBA" id="ARBA00004571"/>
    </source>
</evidence>
<dbReference type="Gene3D" id="2.170.130.10">
    <property type="entry name" value="TonB-dependent receptor, plug domain"/>
    <property type="match status" value="1"/>
</dbReference>
<evidence type="ECO:0000256" key="6">
    <source>
        <dbReference type="ARBA" id="ARBA00023136"/>
    </source>
</evidence>